<sequence>MRRRLSRILIFSNPTSPLGILTCRSACLIATDQILLRHSKFQNMYLIMLSWVTKIIPRTPIPMSSVAYFFLSSHFSVLVMLLL</sequence>
<accession>A0A0V0HYW0</accession>
<dbReference type="AlphaFoldDB" id="A0A0V0HYW0"/>
<proteinExistence type="predicted"/>
<name>A0A0V0HYW0_SOLCH</name>
<dbReference type="EMBL" id="GEDG01013156">
    <property type="protein sequence ID" value="JAP25566.1"/>
    <property type="molecule type" value="Transcribed_RNA"/>
</dbReference>
<evidence type="ECO:0000313" key="1">
    <source>
        <dbReference type="EMBL" id="JAP25566.1"/>
    </source>
</evidence>
<organism evidence="1">
    <name type="scientific">Solanum chacoense</name>
    <name type="common">Chaco potato</name>
    <dbReference type="NCBI Taxonomy" id="4108"/>
    <lineage>
        <taxon>Eukaryota</taxon>
        <taxon>Viridiplantae</taxon>
        <taxon>Streptophyta</taxon>
        <taxon>Embryophyta</taxon>
        <taxon>Tracheophyta</taxon>
        <taxon>Spermatophyta</taxon>
        <taxon>Magnoliopsida</taxon>
        <taxon>eudicotyledons</taxon>
        <taxon>Gunneridae</taxon>
        <taxon>Pentapetalae</taxon>
        <taxon>asterids</taxon>
        <taxon>lamiids</taxon>
        <taxon>Solanales</taxon>
        <taxon>Solanaceae</taxon>
        <taxon>Solanoideae</taxon>
        <taxon>Solaneae</taxon>
        <taxon>Solanum</taxon>
    </lineage>
</organism>
<reference evidence="1" key="1">
    <citation type="submission" date="2015-12" db="EMBL/GenBank/DDBJ databases">
        <title>Gene expression during late stages of embryo sac development: a critical building block for successful pollen-pistil interactions.</title>
        <authorList>
            <person name="Liu Y."/>
            <person name="Joly V."/>
            <person name="Sabar M."/>
            <person name="Matton D.P."/>
        </authorList>
    </citation>
    <scope>NUCLEOTIDE SEQUENCE</scope>
</reference>
<protein>
    <submittedName>
        <fullName evidence="1">Putative ovule protein</fullName>
    </submittedName>
</protein>